<protein>
    <submittedName>
        <fullName evidence="3">Uncharacterized protein</fullName>
    </submittedName>
</protein>
<dbReference type="AlphaFoldDB" id="A0A8H3U033"/>
<keyword evidence="1" id="KW-0175">Coiled coil</keyword>
<accession>A0A8H3U033</accession>
<name>A0A8H3U033_9TREE</name>
<dbReference type="Proteomes" id="UP000620104">
    <property type="component" value="Unassembled WGS sequence"/>
</dbReference>
<sequence>MNSRQSQDESMQEIPVTAKYPDSDLHRVIMQVFAYVPLTRSFAEEVDNRDLFFRAMYPRALDEKANWDSYLQDHNSQSKEQAQHYVKEASEMIRGIARELENIEDRSKRQAEEYRLAQEVGWLQGAAERVLFELQSWDESHRTLSAKQILGLWQQEEPWKSFNAEREKGIAAWVRSESQRRTHVLANGLYDSASGVSAWLATHPWISTSPTQLTAATDRETLIDSRTGHGSQTSCIQGQKDSFQAQTGTEAAPSGLPNSPRNSTPVSTSPCASMSTQSRFSTIETSPH</sequence>
<organism evidence="3 4">
    <name type="scientific">Naganishia liquefaciens</name>
    <dbReference type="NCBI Taxonomy" id="104408"/>
    <lineage>
        <taxon>Eukaryota</taxon>
        <taxon>Fungi</taxon>
        <taxon>Dikarya</taxon>
        <taxon>Basidiomycota</taxon>
        <taxon>Agaricomycotina</taxon>
        <taxon>Tremellomycetes</taxon>
        <taxon>Filobasidiales</taxon>
        <taxon>Filobasidiaceae</taxon>
        <taxon>Naganishia</taxon>
    </lineage>
</organism>
<evidence type="ECO:0000256" key="2">
    <source>
        <dbReference type="SAM" id="MobiDB-lite"/>
    </source>
</evidence>
<evidence type="ECO:0000313" key="3">
    <source>
        <dbReference type="EMBL" id="GHJ90242.1"/>
    </source>
</evidence>
<feature type="compositionally biased region" description="Polar residues" evidence="2">
    <location>
        <begin position="256"/>
        <end position="288"/>
    </location>
</feature>
<proteinExistence type="predicted"/>
<evidence type="ECO:0000256" key="1">
    <source>
        <dbReference type="SAM" id="Coils"/>
    </source>
</evidence>
<gene>
    <name evidence="3" type="ORF">NliqN6_6644</name>
</gene>
<reference evidence="3" key="1">
    <citation type="submission" date="2020-07" db="EMBL/GenBank/DDBJ databases">
        <title>Draft Genome Sequence of a Deep-Sea Yeast, Naganishia (Cryptococcus) liquefaciens strain N6.</title>
        <authorList>
            <person name="Han Y.W."/>
            <person name="Kajitani R."/>
            <person name="Morimoto H."/>
            <person name="Parhat M."/>
            <person name="Tsubouchi H."/>
            <person name="Bakenova O."/>
            <person name="Ogata M."/>
            <person name="Argunhan B."/>
            <person name="Aoki R."/>
            <person name="Kajiwara S."/>
            <person name="Itoh T."/>
            <person name="Iwasaki H."/>
        </authorList>
    </citation>
    <scope>NUCLEOTIDE SEQUENCE</scope>
    <source>
        <strain evidence="3">N6</strain>
    </source>
</reference>
<feature type="compositionally biased region" description="Polar residues" evidence="2">
    <location>
        <begin position="228"/>
        <end position="249"/>
    </location>
</feature>
<feature type="region of interest" description="Disordered" evidence="2">
    <location>
        <begin position="225"/>
        <end position="288"/>
    </location>
</feature>
<evidence type="ECO:0000313" key="4">
    <source>
        <dbReference type="Proteomes" id="UP000620104"/>
    </source>
</evidence>
<keyword evidence="4" id="KW-1185">Reference proteome</keyword>
<feature type="coiled-coil region" evidence="1">
    <location>
        <begin position="86"/>
        <end position="120"/>
    </location>
</feature>
<comment type="caution">
    <text evidence="3">The sequence shown here is derived from an EMBL/GenBank/DDBJ whole genome shotgun (WGS) entry which is preliminary data.</text>
</comment>
<dbReference type="EMBL" id="BLZA01000057">
    <property type="protein sequence ID" value="GHJ90242.1"/>
    <property type="molecule type" value="Genomic_DNA"/>
</dbReference>